<organism evidence="2 3">
    <name type="scientific">Malus domestica</name>
    <name type="common">Apple</name>
    <name type="synonym">Pyrus malus</name>
    <dbReference type="NCBI Taxonomy" id="3750"/>
    <lineage>
        <taxon>Eukaryota</taxon>
        <taxon>Viridiplantae</taxon>
        <taxon>Streptophyta</taxon>
        <taxon>Embryophyta</taxon>
        <taxon>Tracheophyta</taxon>
        <taxon>Spermatophyta</taxon>
        <taxon>Magnoliopsida</taxon>
        <taxon>eudicotyledons</taxon>
        <taxon>Gunneridae</taxon>
        <taxon>Pentapetalae</taxon>
        <taxon>rosids</taxon>
        <taxon>fabids</taxon>
        <taxon>Rosales</taxon>
        <taxon>Rosaceae</taxon>
        <taxon>Amygdaloideae</taxon>
        <taxon>Maleae</taxon>
        <taxon>Malus</taxon>
    </lineage>
</organism>
<accession>A0A498HD01</accession>
<evidence type="ECO:0008006" key="4">
    <source>
        <dbReference type="Google" id="ProtNLM"/>
    </source>
</evidence>
<evidence type="ECO:0000256" key="1">
    <source>
        <dbReference type="SAM" id="MobiDB-lite"/>
    </source>
</evidence>
<comment type="caution">
    <text evidence="2">The sequence shown here is derived from an EMBL/GenBank/DDBJ whole genome shotgun (WGS) entry which is preliminary data.</text>
</comment>
<evidence type="ECO:0000313" key="2">
    <source>
        <dbReference type="EMBL" id="RXH69336.1"/>
    </source>
</evidence>
<reference evidence="2 3" key="1">
    <citation type="submission" date="2018-10" db="EMBL/GenBank/DDBJ databases">
        <title>A high-quality apple genome assembly.</title>
        <authorList>
            <person name="Hu J."/>
        </authorList>
    </citation>
    <scope>NUCLEOTIDE SEQUENCE [LARGE SCALE GENOMIC DNA]</scope>
    <source>
        <strain evidence="3">cv. HFTH1</strain>
        <tissue evidence="2">Young leaf</tissue>
    </source>
</reference>
<name>A0A498HD01_MALDO</name>
<proteinExistence type="predicted"/>
<evidence type="ECO:0000313" key="3">
    <source>
        <dbReference type="Proteomes" id="UP000290289"/>
    </source>
</evidence>
<dbReference type="STRING" id="3750.A0A498HD01"/>
<keyword evidence="3" id="KW-1185">Reference proteome</keyword>
<feature type="region of interest" description="Disordered" evidence="1">
    <location>
        <begin position="97"/>
        <end position="116"/>
    </location>
</feature>
<protein>
    <recommendedName>
        <fullName evidence="4">RRM domain-containing protein</fullName>
    </recommendedName>
</protein>
<dbReference type="InterPro" id="IPR012677">
    <property type="entry name" value="Nucleotide-bd_a/b_plait_sf"/>
</dbReference>
<gene>
    <name evidence="2" type="ORF">DVH24_037120</name>
</gene>
<feature type="compositionally biased region" description="Basic and acidic residues" evidence="1">
    <location>
        <begin position="97"/>
        <end position="108"/>
    </location>
</feature>
<dbReference type="AlphaFoldDB" id="A0A498HD01"/>
<dbReference type="Proteomes" id="UP000290289">
    <property type="component" value="Chromosome 17"/>
</dbReference>
<dbReference type="EMBL" id="RDQH01000343">
    <property type="protein sequence ID" value="RXH69336.1"/>
    <property type="molecule type" value="Genomic_DNA"/>
</dbReference>
<dbReference type="Gene3D" id="3.30.70.330">
    <property type="match status" value="1"/>
</dbReference>
<sequence>MPCSRGDEAFSSTCEALLTMQDEDTATGSACACNLGRWKMPIILAQMENKMQSRGSGFVRFKEEKSVSAAVQAQYVTMAGTPVEIKSLIPKMAAESEKMSLRQQEQEKNCNCQSPPLPVAAKVSSSEMVMEANKPEQVLGLISSPRPTEHINSST</sequence>